<sequence length="256" mass="30323">MKALLLSVALLFFTGAQGRYFWQNDEPKQEETNDKGLEKILHDSFAIVFSLFEHMDYASIAKEYQIKERWESAMKHLNKLEKAVDSYYDEVYKKFDEQLHEKFPVFRKNVVPILKEFDDALEDQLEKFVKKVVPVGTDLVGGISRHVVKFFESLESIAEEGRDKLREEIDKLRVKVQPYVDDVHAEYEKYRANLQGEFEKDMKELKQEMDKNMEILKEKAKPHLENLKSKFPDGQEFQEKVEQFLKELKKALSEEE</sequence>
<accession>A0ABN9MAT5</accession>
<protein>
    <recommendedName>
        <fullName evidence="5">Apolipoprotein A-I</fullName>
    </recommendedName>
</protein>
<evidence type="ECO:0000256" key="2">
    <source>
        <dbReference type="SAM" id="SignalP"/>
    </source>
</evidence>
<feature type="chain" id="PRO_5046453381" description="Apolipoprotein A-I" evidence="2">
    <location>
        <begin position="19"/>
        <end position="256"/>
    </location>
</feature>
<reference evidence="3" key="1">
    <citation type="submission" date="2023-07" db="EMBL/GenBank/DDBJ databases">
        <authorList>
            <person name="Stuckert A."/>
        </authorList>
    </citation>
    <scope>NUCLEOTIDE SEQUENCE</scope>
</reference>
<keyword evidence="1" id="KW-0175">Coiled coil</keyword>
<dbReference type="Gene3D" id="1.20.5.1230">
    <property type="entry name" value="Apolipoprotein A-I"/>
    <property type="match status" value="1"/>
</dbReference>
<keyword evidence="4" id="KW-1185">Reference proteome</keyword>
<proteinExistence type="predicted"/>
<feature type="signal peptide" evidence="2">
    <location>
        <begin position="1"/>
        <end position="18"/>
    </location>
</feature>
<gene>
    <name evidence="3" type="ORF">RIMI_LOCUS18726999</name>
</gene>
<evidence type="ECO:0008006" key="5">
    <source>
        <dbReference type="Google" id="ProtNLM"/>
    </source>
</evidence>
<dbReference type="Proteomes" id="UP001176940">
    <property type="component" value="Unassembled WGS sequence"/>
</dbReference>
<keyword evidence="2" id="KW-0732">Signal</keyword>
<organism evidence="3 4">
    <name type="scientific">Ranitomeya imitator</name>
    <name type="common">mimic poison frog</name>
    <dbReference type="NCBI Taxonomy" id="111125"/>
    <lineage>
        <taxon>Eukaryota</taxon>
        <taxon>Metazoa</taxon>
        <taxon>Chordata</taxon>
        <taxon>Craniata</taxon>
        <taxon>Vertebrata</taxon>
        <taxon>Euteleostomi</taxon>
        <taxon>Amphibia</taxon>
        <taxon>Batrachia</taxon>
        <taxon>Anura</taxon>
        <taxon>Neobatrachia</taxon>
        <taxon>Hyloidea</taxon>
        <taxon>Dendrobatidae</taxon>
        <taxon>Dendrobatinae</taxon>
        <taxon>Ranitomeya</taxon>
    </lineage>
</organism>
<comment type="caution">
    <text evidence="3">The sequence shown here is derived from an EMBL/GenBank/DDBJ whole genome shotgun (WGS) entry which is preliminary data.</text>
</comment>
<feature type="coiled-coil region" evidence="1">
    <location>
        <begin position="199"/>
        <end position="254"/>
    </location>
</feature>
<evidence type="ECO:0000313" key="3">
    <source>
        <dbReference type="EMBL" id="CAJ0963574.1"/>
    </source>
</evidence>
<evidence type="ECO:0000256" key="1">
    <source>
        <dbReference type="SAM" id="Coils"/>
    </source>
</evidence>
<name>A0ABN9MAT5_9NEOB</name>
<dbReference type="SUPFAM" id="SSF58113">
    <property type="entry name" value="Apolipoprotein A-I"/>
    <property type="match status" value="1"/>
</dbReference>
<evidence type="ECO:0000313" key="4">
    <source>
        <dbReference type="Proteomes" id="UP001176940"/>
    </source>
</evidence>
<dbReference type="EMBL" id="CAUEEQ010057892">
    <property type="protein sequence ID" value="CAJ0963574.1"/>
    <property type="molecule type" value="Genomic_DNA"/>
</dbReference>